<evidence type="ECO:0000313" key="3">
    <source>
        <dbReference type="Proteomes" id="UP001150904"/>
    </source>
</evidence>
<comment type="caution">
    <text evidence="2">The sequence shown here is derived from an EMBL/GenBank/DDBJ whole genome shotgun (WGS) entry which is preliminary data.</text>
</comment>
<feature type="compositionally biased region" description="Basic and acidic residues" evidence="1">
    <location>
        <begin position="62"/>
        <end position="71"/>
    </location>
</feature>
<accession>A0A9W9N1Z5</accession>
<dbReference type="Proteomes" id="UP001150904">
    <property type="component" value="Unassembled WGS sequence"/>
</dbReference>
<feature type="compositionally biased region" description="Polar residues" evidence="1">
    <location>
        <begin position="73"/>
        <end position="83"/>
    </location>
</feature>
<evidence type="ECO:0000256" key="1">
    <source>
        <dbReference type="SAM" id="MobiDB-lite"/>
    </source>
</evidence>
<evidence type="ECO:0008006" key="4">
    <source>
        <dbReference type="Google" id="ProtNLM"/>
    </source>
</evidence>
<reference evidence="2" key="1">
    <citation type="submission" date="2022-12" db="EMBL/GenBank/DDBJ databases">
        <authorList>
            <person name="Petersen C."/>
        </authorList>
    </citation>
    <scope>NUCLEOTIDE SEQUENCE</scope>
    <source>
        <strain evidence="2">IBT 15544</strain>
    </source>
</reference>
<sequence>MSVRFAPIVRSRVAMPIAPRLVAFRSISSTPSYQKGPVDAAKDTLKKADELASKAALKGIDEGEKARDKINETVGSAKSQTESMKGEASKQAGKAKGEAEHAAGTIKGKTDAAMGEAKGKAEEIKHKHT</sequence>
<protein>
    <recommendedName>
        <fullName evidence="4">LEA domain protein</fullName>
    </recommendedName>
</protein>
<proteinExistence type="predicted"/>
<feature type="compositionally biased region" description="Basic and acidic residues" evidence="1">
    <location>
        <begin position="117"/>
        <end position="129"/>
    </location>
</feature>
<feature type="region of interest" description="Disordered" evidence="1">
    <location>
        <begin position="62"/>
        <end position="129"/>
    </location>
</feature>
<gene>
    <name evidence="2" type="ORF">N7498_003296</name>
</gene>
<dbReference type="EMBL" id="JAPQKR010000008">
    <property type="protein sequence ID" value="KAJ5211650.1"/>
    <property type="molecule type" value="Genomic_DNA"/>
</dbReference>
<reference evidence="2" key="2">
    <citation type="journal article" date="2023" name="IMA Fungus">
        <title>Comparative genomic study of the Penicillium genus elucidates a diverse pangenome and 15 lateral gene transfer events.</title>
        <authorList>
            <person name="Petersen C."/>
            <person name="Sorensen T."/>
            <person name="Nielsen M.R."/>
            <person name="Sondergaard T.E."/>
            <person name="Sorensen J.L."/>
            <person name="Fitzpatrick D.A."/>
            <person name="Frisvad J.C."/>
            <person name="Nielsen K.L."/>
        </authorList>
    </citation>
    <scope>NUCLEOTIDE SEQUENCE</scope>
    <source>
        <strain evidence="2">IBT 15544</strain>
    </source>
</reference>
<dbReference type="GeneID" id="83177659"/>
<name>A0A9W9N1Z5_9EURO</name>
<evidence type="ECO:0000313" key="2">
    <source>
        <dbReference type="EMBL" id="KAJ5211650.1"/>
    </source>
</evidence>
<dbReference type="AlphaFoldDB" id="A0A9W9N1Z5"/>
<organism evidence="2 3">
    <name type="scientific">Penicillium cinerascens</name>
    <dbReference type="NCBI Taxonomy" id="70096"/>
    <lineage>
        <taxon>Eukaryota</taxon>
        <taxon>Fungi</taxon>
        <taxon>Dikarya</taxon>
        <taxon>Ascomycota</taxon>
        <taxon>Pezizomycotina</taxon>
        <taxon>Eurotiomycetes</taxon>
        <taxon>Eurotiomycetidae</taxon>
        <taxon>Eurotiales</taxon>
        <taxon>Aspergillaceae</taxon>
        <taxon>Penicillium</taxon>
    </lineage>
</organism>
<keyword evidence="3" id="KW-1185">Reference proteome</keyword>
<dbReference type="RefSeq" id="XP_058309820.1">
    <property type="nucleotide sequence ID" value="XM_058450358.1"/>
</dbReference>
<dbReference type="OrthoDB" id="4023585at2759"/>